<dbReference type="RefSeq" id="WP_115662286.1">
    <property type="nucleotide sequence ID" value="NZ_LT991976.1"/>
</dbReference>
<keyword evidence="1" id="KW-0808">Transferase</keyword>
<dbReference type="Pfam" id="PF02515">
    <property type="entry name" value="CoA_transf_3"/>
    <property type="match status" value="1"/>
</dbReference>
<dbReference type="InterPro" id="IPR023606">
    <property type="entry name" value="CoA-Trfase_III_dom_1_sf"/>
</dbReference>
<evidence type="ECO:0000313" key="3">
    <source>
        <dbReference type="Proteomes" id="UP000255505"/>
    </source>
</evidence>
<dbReference type="InterPro" id="IPR044855">
    <property type="entry name" value="CoA-Trfase_III_dom3_sf"/>
</dbReference>
<dbReference type="SUPFAM" id="SSF89796">
    <property type="entry name" value="CoA-transferase family III (CaiB/BaiF)"/>
    <property type="match status" value="1"/>
</dbReference>
<evidence type="ECO:0000256" key="1">
    <source>
        <dbReference type="ARBA" id="ARBA00022679"/>
    </source>
</evidence>
<dbReference type="Gene3D" id="3.40.50.10540">
    <property type="entry name" value="Crotonobetainyl-coa:carnitine coa-transferase, domain 1"/>
    <property type="match status" value="1"/>
</dbReference>
<protein>
    <recommendedName>
        <fullName evidence="4">Formyl-CoA transferase</fullName>
    </recommendedName>
</protein>
<sequence>MTKRILDGVKILDLTRFFSGPQCTLFLAGLGAEVIKIDDPDGGDPTAFSPPFAGPHGVSFERRTQEDMGIAYLKRARSKKSATLNLKSADGKELFLRMSRQADVVVENFSAGVAARLGIGYDVLREVNPSLVYCSLTGYGSTGPAKNLKAYDLMVQAAAGLMSITGQPGAGPTKAGSPLSDAIAGLFAAFGIVAALNYRQRTGHGQSVDVSMTDCLLSLILDEPLDCYRELGLSFQQGNRIMRFSPFNAYQSADGWVTIGAASNDDWSTLLDLMGRSDLKDDPDIMSVSWRLSNNATVDEIVSKWTSALPTAEIEQQMRSARIPCSPVRTIDDVLAWDQIVARNMAVSLWNPLAKATMHVKAASFPLQFGDADVGYDTPAPIPGAHTEEILREMAGVDAAEFQRLRERNII</sequence>
<proteinExistence type="predicted"/>
<dbReference type="InterPro" id="IPR003673">
    <property type="entry name" value="CoA-Trfase_fam_III"/>
</dbReference>
<evidence type="ECO:0008006" key="4">
    <source>
        <dbReference type="Google" id="ProtNLM"/>
    </source>
</evidence>
<accession>A0A375ICJ1</accession>
<dbReference type="Gene3D" id="3.30.1540.10">
    <property type="entry name" value="formyl-coa transferase, domain 3"/>
    <property type="match status" value="1"/>
</dbReference>
<organism evidence="2 3">
    <name type="scientific">Cupriavidus taiwanensis</name>
    <dbReference type="NCBI Taxonomy" id="164546"/>
    <lineage>
        <taxon>Bacteria</taxon>
        <taxon>Pseudomonadati</taxon>
        <taxon>Pseudomonadota</taxon>
        <taxon>Betaproteobacteria</taxon>
        <taxon>Burkholderiales</taxon>
        <taxon>Burkholderiaceae</taxon>
        <taxon>Cupriavidus</taxon>
    </lineage>
</organism>
<gene>
    <name evidence="2" type="ORF">CT19425_70206</name>
</gene>
<dbReference type="PANTHER" id="PTHR48207">
    <property type="entry name" value="SUCCINATE--HYDROXYMETHYLGLUTARATE COA-TRANSFERASE"/>
    <property type="match status" value="1"/>
</dbReference>
<dbReference type="EMBL" id="LT991976">
    <property type="protein sequence ID" value="SPK72506.1"/>
    <property type="molecule type" value="Genomic_DNA"/>
</dbReference>
<dbReference type="InterPro" id="IPR050483">
    <property type="entry name" value="CoA-transferase_III_domain"/>
</dbReference>
<dbReference type="AlphaFoldDB" id="A0A375ICJ1"/>
<name>A0A375ICJ1_9BURK</name>
<evidence type="ECO:0000313" key="2">
    <source>
        <dbReference type="EMBL" id="SPK72506.1"/>
    </source>
</evidence>
<dbReference type="GO" id="GO:0008410">
    <property type="term" value="F:CoA-transferase activity"/>
    <property type="evidence" value="ECO:0007669"/>
    <property type="project" value="TreeGrafter"/>
</dbReference>
<dbReference type="PANTHER" id="PTHR48207:SF3">
    <property type="entry name" value="SUCCINATE--HYDROXYMETHYLGLUTARATE COA-TRANSFERASE"/>
    <property type="match status" value="1"/>
</dbReference>
<reference evidence="2 3" key="1">
    <citation type="submission" date="2018-01" db="EMBL/GenBank/DDBJ databases">
        <authorList>
            <person name="Gaut B.S."/>
            <person name="Morton B.R."/>
            <person name="Clegg M.T."/>
            <person name="Duvall M.R."/>
        </authorList>
    </citation>
    <scope>NUCLEOTIDE SEQUENCE [LARGE SCALE GENOMIC DNA]</scope>
    <source>
        <strain evidence="2">Cupriavidus taiwanensis LMG 19425</strain>
    </source>
</reference>
<dbReference type="Proteomes" id="UP000255505">
    <property type="component" value="Chromosome I"/>
</dbReference>